<dbReference type="EMBL" id="JAPFPW010000006">
    <property type="protein sequence ID" value="MCW7753657.1"/>
    <property type="molecule type" value="Genomic_DNA"/>
</dbReference>
<sequence length="63" mass="6681">MSTNTPIVDDTKCVGCEECVEVCPENVFVLKDGKSVPVNADECIGCGICLDVCFTLAIAIEII</sequence>
<evidence type="ECO:0000256" key="4">
    <source>
        <dbReference type="ARBA" id="ARBA00023014"/>
    </source>
</evidence>
<dbReference type="SUPFAM" id="SSF54862">
    <property type="entry name" value="4Fe-4S ferredoxins"/>
    <property type="match status" value="1"/>
</dbReference>
<dbReference type="Proteomes" id="UP001209681">
    <property type="component" value="Unassembled WGS sequence"/>
</dbReference>
<dbReference type="InterPro" id="IPR017896">
    <property type="entry name" value="4Fe4S_Fe-S-bd"/>
</dbReference>
<dbReference type="RefSeq" id="WP_265424527.1">
    <property type="nucleotide sequence ID" value="NZ_JAPFPW010000006.1"/>
</dbReference>
<keyword evidence="7" id="KW-1185">Reference proteome</keyword>
<dbReference type="PANTHER" id="PTHR43687">
    <property type="entry name" value="ADENYLYLSULFATE REDUCTASE, BETA SUBUNIT"/>
    <property type="match status" value="1"/>
</dbReference>
<keyword evidence="4" id="KW-0411">Iron-sulfur</keyword>
<evidence type="ECO:0000313" key="7">
    <source>
        <dbReference type="Proteomes" id="UP001209681"/>
    </source>
</evidence>
<keyword evidence="3" id="KW-0408">Iron</keyword>
<evidence type="ECO:0000313" key="6">
    <source>
        <dbReference type="EMBL" id="MCW7753657.1"/>
    </source>
</evidence>
<name>A0ABT3N875_9BACT</name>
<dbReference type="PROSITE" id="PS51379">
    <property type="entry name" value="4FE4S_FER_2"/>
    <property type="match status" value="2"/>
</dbReference>
<accession>A0ABT3N875</accession>
<dbReference type="PANTHER" id="PTHR43687:SF1">
    <property type="entry name" value="FERREDOXIN III"/>
    <property type="match status" value="1"/>
</dbReference>
<comment type="caution">
    <text evidence="6">The sequence shown here is derived from an EMBL/GenBank/DDBJ whole genome shotgun (WGS) entry which is preliminary data.</text>
</comment>
<keyword evidence="1" id="KW-0004">4Fe-4S</keyword>
<gene>
    <name evidence="6" type="ORF">OOT00_06625</name>
</gene>
<protein>
    <submittedName>
        <fullName evidence="6">4Fe-4S binding protein</fullName>
    </submittedName>
</protein>
<keyword evidence="2" id="KW-0479">Metal-binding</keyword>
<organism evidence="6 7">
    <name type="scientific">Desulfobotulus pelophilus</name>
    <dbReference type="NCBI Taxonomy" id="2823377"/>
    <lineage>
        <taxon>Bacteria</taxon>
        <taxon>Pseudomonadati</taxon>
        <taxon>Thermodesulfobacteriota</taxon>
        <taxon>Desulfobacteria</taxon>
        <taxon>Desulfobacterales</taxon>
        <taxon>Desulfobacteraceae</taxon>
        <taxon>Desulfobotulus</taxon>
    </lineage>
</organism>
<reference evidence="6 7" key="1">
    <citation type="submission" date="2022-11" db="EMBL/GenBank/DDBJ databases">
        <title>Desulfobotulus tamanensis H1 sp. nov. - anaerobic, alkaliphilic, sulphate reducing bacterium isolated from terrestrial mud volcano.</title>
        <authorList>
            <person name="Frolova A."/>
            <person name="Merkel A.Y."/>
            <person name="Slobodkin A.I."/>
        </authorList>
    </citation>
    <scope>NUCLEOTIDE SEQUENCE [LARGE SCALE GENOMIC DNA]</scope>
    <source>
        <strain evidence="6 7">H1</strain>
    </source>
</reference>
<feature type="domain" description="4Fe-4S ferredoxin-type" evidence="5">
    <location>
        <begin position="4"/>
        <end position="33"/>
    </location>
</feature>
<evidence type="ECO:0000256" key="3">
    <source>
        <dbReference type="ARBA" id="ARBA00023004"/>
    </source>
</evidence>
<evidence type="ECO:0000256" key="2">
    <source>
        <dbReference type="ARBA" id="ARBA00022723"/>
    </source>
</evidence>
<dbReference type="Gene3D" id="3.30.70.20">
    <property type="match status" value="1"/>
</dbReference>
<dbReference type="Pfam" id="PF13237">
    <property type="entry name" value="Fer4_10"/>
    <property type="match status" value="1"/>
</dbReference>
<evidence type="ECO:0000256" key="1">
    <source>
        <dbReference type="ARBA" id="ARBA00022485"/>
    </source>
</evidence>
<dbReference type="InterPro" id="IPR017900">
    <property type="entry name" value="4Fe4S_Fe_S_CS"/>
</dbReference>
<feature type="domain" description="4Fe-4S ferredoxin-type" evidence="5">
    <location>
        <begin position="34"/>
        <end position="63"/>
    </location>
</feature>
<proteinExistence type="predicted"/>
<dbReference type="PROSITE" id="PS00198">
    <property type="entry name" value="4FE4S_FER_1"/>
    <property type="match status" value="1"/>
</dbReference>
<dbReference type="InterPro" id="IPR050572">
    <property type="entry name" value="Fe-S_Ferredoxin"/>
</dbReference>
<evidence type="ECO:0000259" key="5">
    <source>
        <dbReference type="PROSITE" id="PS51379"/>
    </source>
</evidence>